<dbReference type="SMART" id="SM00271">
    <property type="entry name" value="DnaJ"/>
    <property type="match status" value="1"/>
</dbReference>
<keyword evidence="3" id="KW-1185">Reference proteome</keyword>
<sequence>MPHLPEDKLRTQKAFQFLTFNRSQRRSSSFMLFSLCLLIFILRGHGAEDYYKTLGVKRSASQSEIKKAWRKLSLDLHPDKNNSPDAQEKFATASNAYTILSNEERREVYDREGEEGLKRMEAREAQGNMDPFGGGIFEAFGFGGFGGGGRRRDEEAKTPNVVIPLRVSLKQLFTGDLLEVTYIRQVLCMNHKDCTKPAPECQGPGIRLRQQQLAPGFIQQVQVRDETCVARGKAWRKGCSACPNGQTQPEEVKLTVDIQPGMKDGEMITFSDVADEKVGHSAGDLVVHVQAIPHEFYTRHGDDLRVSLKVGLLDALVGFETTVKQVDGRDVKLNKPTVTSHGEVQRVKGQGMPKSGGSGLGDLLITWEVTFPEALTDEQKALLKKALA</sequence>
<evidence type="ECO:0000313" key="2">
    <source>
        <dbReference type="EMBL" id="EWM30495.1"/>
    </source>
</evidence>
<dbReference type="GO" id="GO:0006457">
    <property type="term" value="P:protein folding"/>
    <property type="evidence" value="ECO:0007669"/>
    <property type="project" value="InterPro"/>
</dbReference>
<reference evidence="2 3" key="1">
    <citation type="journal article" date="2014" name="Mol. Plant">
        <title>Chromosome Scale Genome Assembly and Transcriptome Profiling of Nannochloropsis gaditana in Nitrogen Depletion.</title>
        <authorList>
            <person name="Corteggiani Carpinelli E."/>
            <person name="Telatin A."/>
            <person name="Vitulo N."/>
            <person name="Forcato C."/>
            <person name="D'Angelo M."/>
            <person name="Schiavon R."/>
            <person name="Vezzi A."/>
            <person name="Giacometti G.M."/>
            <person name="Morosinotto T."/>
            <person name="Valle G."/>
        </authorList>
    </citation>
    <scope>NUCLEOTIDE SEQUENCE [LARGE SCALE GENOMIC DNA]</scope>
    <source>
        <strain evidence="2 3">B-31</strain>
    </source>
</reference>
<name>W7TTH3_9STRA</name>
<dbReference type="PROSITE" id="PS50076">
    <property type="entry name" value="DNAJ_2"/>
    <property type="match status" value="1"/>
</dbReference>
<dbReference type="GO" id="GO:0051082">
    <property type="term" value="F:unfolded protein binding"/>
    <property type="evidence" value="ECO:0007669"/>
    <property type="project" value="InterPro"/>
</dbReference>
<dbReference type="PRINTS" id="PR00625">
    <property type="entry name" value="JDOMAIN"/>
</dbReference>
<dbReference type="AlphaFoldDB" id="W7TTH3"/>
<protein>
    <submittedName>
        <fullName evidence="2">Dnaj domain protein</fullName>
    </submittedName>
</protein>
<accession>W7TTH3</accession>
<dbReference type="Gene3D" id="2.60.260.20">
    <property type="entry name" value="Urease metallochaperone UreE, N-terminal domain"/>
    <property type="match status" value="2"/>
</dbReference>
<dbReference type="Gene3D" id="1.10.287.110">
    <property type="entry name" value="DnaJ domain"/>
    <property type="match status" value="1"/>
</dbReference>
<organism evidence="2 3">
    <name type="scientific">Nannochloropsis gaditana</name>
    <dbReference type="NCBI Taxonomy" id="72520"/>
    <lineage>
        <taxon>Eukaryota</taxon>
        <taxon>Sar</taxon>
        <taxon>Stramenopiles</taxon>
        <taxon>Ochrophyta</taxon>
        <taxon>Eustigmatophyceae</taxon>
        <taxon>Eustigmatales</taxon>
        <taxon>Monodopsidaceae</taxon>
        <taxon>Nannochloropsis</taxon>
    </lineage>
</organism>
<gene>
    <name evidence="2" type="primary">Hsp</name>
    <name evidence="2" type="ORF">Naga_100013g66</name>
</gene>
<dbReference type="InterPro" id="IPR036869">
    <property type="entry name" value="J_dom_sf"/>
</dbReference>
<dbReference type="SUPFAM" id="SSF49493">
    <property type="entry name" value="HSP40/DnaJ peptide-binding domain"/>
    <property type="match status" value="2"/>
</dbReference>
<dbReference type="Gene3D" id="2.10.230.10">
    <property type="entry name" value="Heat shock protein DnaJ, cysteine-rich domain"/>
    <property type="match status" value="1"/>
</dbReference>
<dbReference type="OrthoDB" id="550424at2759"/>
<evidence type="ECO:0000259" key="1">
    <source>
        <dbReference type="PROSITE" id="PS50076"/>
    </source>
</evidence>
<dbReference type="InterPro" id="IPR001623">
    <property type="entry name" value="DnaJ_domain"/>
</dbReference>
<proteinExistence type="predicted"/>
<evidence type="ECO:0000313" key="3">
    <source>
        <dbReference type="Proteomes" id="UP000019335"/>
    </source>
</evidence>
<dbReference type="GO" id="GO:0030544">
    <property type="term" value="F:Hsp70 protein binding"/>
    <property type="evidence" value="ECO:0007669"/>
    <property type="project" value="InterPro"/>
</dbReference>
<dbReference type="InterPro" id="IPR044713">
    <property type="entry name" value="DNJA1/2-like"/>
</dbReference>
<dbReference type="Proteomes" id="UP000019335">
    <property type="component" value="Chromosome 1"/>
</dbReference>
<dbReference type="InterPro" id="IPR002939">
    <property type="entry name" value="DnaJ_C"/>
</dbReference>
<dbReference type="PANTHER" id="PTHR43888">
    <property type="entry name" value="DNAJ-LIKE-2, ISOFORM A-RELATED"/>
    <property type="match status" value="1"/>
</dbReference>
<dbReference type="Pfam" id="PF01556">
    <property type="entry name" value="DnaJ_C"/>
    <property type="match status" value="1"/>
</dbReference>
<dbReference type="FunFam" id="2.60.260.20:FF:000013">
    <property type="entry name" value="DnaJ subfamily B member 11"/>
    <property type="match status" value="1"/>
</dbReference>
<dbReference type="CDD" id="cd10747">
    <property type="entry name" value="DnaJ_C"/>
    <property type="match status" value="1"/>
</dbReference>
<dbReference type="EMBL" id="AZIL01000033">
    <property type="protein sequence ID" value="EWM30495.1"/>
    <property type="molecule type" value="Genomic_DNA"/>
</dbReference>
<dbReference type="CDD" id="cd06257">
    <property type="entry name" value="DnaJ"/>
    <property type="match status" value="1"/>
</dbReference>
<dbReference type="InterPro" id="IPR008971">
    <property type="entry name" value="HSP40/DnaJ_pept-bd"/>
</dbReference>
<dbReference type="SUPFAM" id="SSF46565">
    <property type="entry name" value="Chaperone J-domain"/>
    <property type="match status" value="1"/>
</dbReference>
<dbReference type="Pfam" id="PF00226">
    <property type="entry name" value="DnaJ"/>
    <property type="match status" value="1"/>
</dbReference>
<comment type="caution">
    <text evidence="2">The sequence shown here is derived from an EMBL/GenBank/DDBJ whole genome shotgun (WGS) entry which is preliminary data.</text>
</comment>
<feature type="domain" description="J" evidence="1">
    <location>
        <begin position="49"/>
        <end position="113"/>
    </location>
</feature>